<feature type="region of interest" description="Disordered" evidence="2">
    <location>
        <begin position="53"/>
        <end position="83"/>
    </location>
</feature>
<dbReference type="GO" id="GO:0030014">
    <property type="term" value="C:CCR4-NOT complex"/>
    <property type="evidence" value="ECO:0007669"/>
    <property type="project" value="InterPro"/>
</dbReference>
<dbReference type="PANTHER" id="PTHR12603:SF36">
    <property type="entry name" value="RNA BINDING (RRM_RBD_RNP MOTIFS) FAMILY PROTEIN"/>
    <property type="match status" value="1"/>
</dbReference>
<dbReference type="PANTHER" id="PTHR12603">
    <property type="entry name" value="CCR4-NOT TRANSCRIPTION COMPLEX RELATED"/>
    <property type="match status" value="1"/>
</dbReference>
<organism evidence="4 5">
    <name type="scientific">Musa troglodytarum</name>
    <name type="common">fe'i banana</name>
    <dbReference type="NCBI Taxonomy" id="320322"/>
    <lineage>
        <taxon>Eukaryota</taxon>
        <taxon>Viridiplantae</taxon>
        <taxon>Streptophyta</taxon>
        <taxon>Embryophyta</taxon>
        <taxon>Tracheophyta</taxon>
        <taxon>Spermatophyta</taxon>
        <taxon>Magnoliopsida</taxon>
        <taxon>Liliopsida</taxon>
        <taxon>Zingiberales</taxon>
        <taxon>Musaceae</taxon>
        <taxon>Musa</taxon>
    </lineage>
</organism>
<dbReference type="GO" id="GO:0008270">
    <property type="term" value="F:zinc ion binding"/>
    <property type="evidence" value="ECO:0007669"/>
    <property type="project" value="UniProtKB-KW"/>
</dbReference>
<proteinExistence type="predicted"/>
<gene>
    <name evidence="4" type="ORF">MUK42_15630</name>
</gene>
<dbReference type="GO" id="GO:0016567">
    <property type="term" value="P:protein ubiquitination"/>
    <property type="evidence" value="ECO:0007669"/>
    <property type="project" value="TreeGrafter"/>
</dbReference>
<feature type="domain" description="C3H1-type" evidence="3">
    <location>
        <begin position="10"/>
        <end position="37"/>
    </location>
</feature>
<dbReference type="EMBL" id="CP097510">
    <property type="protein sequence ID" value="URE35328.1"/>
    <property type="molecule type" value="Genomic_DNA"/>
</dbReference>
<dbReference type="GO" id="GO:0004842">
    <property type="term" value="F:ubiquitin-protein transferase activity"/>
    <property type="evidence" value="ECO:0007669"/>
    <property type="project" value="InterPro"/>
</dbReference>
<feature type="compositionally biased region" description="Basic and acidic residues" evidence="2">
    <location>
        <begin position="59"/>
        <end position="72"/>
    </location>
</feature>
<evidence type="ECO:0000256" key="2">
    <source>
        <dbReference type="SAM" id="MobiDB-lite"/>
    </source>
</evidence>
<dbReference type="PROSITE" id="PS50103">
    <property type="entry name" value="ZF_C3H1"/>
    <property type="match status" value="1"/>
</dbReference>
<name>A0A9E7HTI8_9LILI</name>
<dbReference type="OrthoDB" id="1923159at2759"/>
<keyword evidence="1" id="KW-0479">Metal-binding</keyword>
<evidence type="ECO:0000256" key="1">
    <source>
        <dbReference type="PROSITE-ProRule" id="PRU00723"/>
    </source>
</evidence>
<keyword evidence="5" id="KW-1185">Reference proteome</keyword>
<dbReference type="InterPro" id="IPR000571">
    <property type="entry name" value="Znf_CCCH"/>
</dbReference>
<evidence type="ECO:0000259" key="3">
    <source>
        <dbReference type="PROSITE" id="PS50103"/>
    </source>
</evidence>
<sequence>MTLISVGACYGTTKYCRAWLRNMTCSNPDCLYLHDIGSQEDSFTKDEIISAYTRRSSRRSGETRRGEARLEHPASLPGDMLQRDVAPRRQALRVSARVKLGGRIRILGLV</sequence>
<feature type="zinc finger region" description="C3H1-type" evidence="1">
    <location>
        <begin position="10"/>
        <end position="37"/>
    </location>
</feature>
<reference evidence="4" key="1">
    <citation type="submission" date="2022-05" db="EMBL/GenBank/DDBJ databases">
        <title>The Musa troglodytarum L. genome provides insights into the mechanism of non-climacteric behaviour and enrichment of carotenoids.</title>
        <authorList>
            <person name="Wang J."/>
        </authorList>
    </citation>
    <scope>NUCLEOTIDE SEQUENCE</scope>
    <source>
        <tissue evidence="4">Leaf</tissue>
    </source>
</reference>
<evidence type="ECO:0000313" key="5">
    <source>
        <dbReference type="Proteomes" id="UP001055439"/>
    </source>
</evidence>
<protein>
    <submittedName>
        <fullName evidence="4">RNA recognition</fullName>
    </submittedName>
</protein>
<dbReference type="InterPro" id="IPR039780">
    <property type="entry name" value="Mot2"/>
</dbReference>
<dbReference type="AlphaFoldDB" id="A0A9E7HTI8"/>
<keyword evidence="1" id="KW-0862">Zinc</keyword>
<keyword evidence="1" id="KW-0863">Zinc-finger</keyword>
<evidence type="ECO:0000313" key="4">
    <source>
        <dbReference type="EMBL" id="URE35328.1"/>
    </source>
</evidence>
<dbReference type="Proteomes" id="UP001055439">
    <property type="component" value="Chromosome 8"/>
</dbReference>
<accession>A0A9E7HTI8</accession>